<name>A0A835GLR7_SPOEX</name>
<evidence type="ECO:0000256" key="13">
    <source>
        <dbReference type="SAM" id="Phobius"/>
    </source>
</evidence>
<keyword evidence="10 12" id="KW-0326">Glycosidase</keyword>
<feature type="transmembrane region" description="Helical" evidence="13">
    <location>
        <begin position="515"/>
        <end position="538"/>
    </location>
</feature>
<gene>
    <name evidence="14" type="ORF">HW555_003301</name>
</gene>
<dbReference type="GO" id="GO:0008422">
    <property type="term" value="F:beta-glucosidase activity"/>
    <property type="evidence" value="ECO:0007669"/>
    <property type="project" value="TreeGrafter"/>
</dbReference>
<comment type="subunit">
    <text evidence="3">Homodimer.</text>
</comment>
<dbReference type="EC" id="3.2.1.21" evidence="4"/>
<evidence type="ECO:0000256" key="7">
    <source>
        <dbReference type="ARBA" id="ARBA00022989"/>
    </source>
</evidence>
<proteinExistence type="inferred from homology"/>
<feature type="active site" description="Nucleophile" evidence="11">
    <location>
        <position position="1020"/>
    </location>
</feature>
<dbReference type="Gene3D" id="3.20.20.80">
    <property type="entry name" value="Glycosidases"/>
    <property type="match status" value="3"/>
</dbReference>
<feature type="transmembrane region" description="Helical" evidence="13">
    <location>
        <begin position="567"/>
        <end position="586"/>
    </location>
</feature>
<keyword evidence="15" id="KW-1185">Reference proteome</keyword>
<dbReference type="InterPro" id="IPR033132">
    <property type="entry name" value="GH_1_N_CS"/>
</dbReference>
<keyword evidence="9" id="KW-0325">Glycoprotein</keyword>
<comment type="caution">
    <text evidence="14">The sequence shown here is derived from an EMBL/GenBank/DDBJ whole genome shotgun (WGS) entry which is preliminary data.</text>
</comment>
<evidence type="ECO:0000256" key="1">
    <source>
        <dbReference type="ARBA" id="ARBA00004141"/>
    </source>
</evidence>
<dbReference type="PRINTS" id="PR00131">
    <property type="entry name" value="GLHYDRLASE1"/>
</dbReference>
<keyword evidence="7 13" id="KW-1133">Transmembrane helix</keyword>
<evidence type="ECO:0000256" key="2">
    <source>
        <dbReference type="ARBA" id="ARBA00010838"/>
    </source>
</evidence>
<accession>A0A835GLR7</accession>
<dbReference type="PROSITE" id="PS00572">
    <property type="entry name" value="GLYCOSYL_HYDROL_F1_1"/>
    <property type="match status" value="1"/>
</dbReference>
<dbReference type="PROSITE" id="PS00653">
    <property type="entry name" value="GLYCOSYL_HYDROL_F1_2"/>
    <property type="match status" value="2"/>
</dbReference>
<organism evidence="14 15">
    <name type="scientific">Spodoptera exigua</name>
    <name type="common">Beet armyworm</name>
    <name type="synonym">Noctua fulgens</name>
    <dbReference type="NCBI Taxonomy" id="7107"/>
    <lineage>
        <taxon>Eukaryota</taxon>
        <taxon>Metazoa</taxon>
        <taxon>Ecdysozoa</taxon>
        <taxon>Arthropoda</taxon>
        <taxon>Hexapoda</taxon>
        <taxon>Insecta</taxon>
        <taxon>Pterygota</taxon>
        <taxon>Neoptera</taxon>
        <taxon>Endopterygota</taxon>
        <taxon>Lepidoptera</taxon>
        <taxon>Glossata</taxon>
        <taxon>Ditrysia</taxon>
        <taxon>Noctuoidea</taxon>
        <taxon>Noctuidae</taxon>
        <taxon>Amphipyrinae</taxon>
        <taxon>Spodoptera</taxon>
    </lineage>
</organism>
<dbReference type="Pfam" id="PF00232">
    <property type="entry name" value="Glyco_hydro_1"/>
    <property type="match status" value="3"/>
</dbReference>
<evidence type="ECO:0000256" key="9">
    <source>
        <dbReference type="ARBA" id="ARBA00023180"/>
    </source>
</evidence>
<evidence type="ECO:0000256" key="6">
    <source>
        <dbReference type="ARBA" id="ARBA00022801"/>
    </source>
</evidence>
<dbReference type="SUPFAM" id="SSF51445">
    <property type="entry name" value="(Trans)glycosidases"/>
    <property type="match status" value="3"/>
</dbReference>
<dbReference type="InterPro" id="IPR019185">
    <property type="entry name" value="Integral_membrane_SYS1-rel"/>
</dbReference>
<evidence type="ECO:0000313" key="14">
    <source>
        <dbReference type="EMBL" id="KAF9420551.1"/>
    </source>
</evidence>
<dbReference type="FunFam" id="3.20.20.80:FF:000013">
    <property type="entry name" value="lactase-phlorizin hydrolase"/>
    <property type="match status" value="2"/>
</dbReference>
<dbReference type="GO" id="GO:0016020">
    <property type="term" value="C:membrane"/>
    <property type="evidence" value="ECO:0007669"/>
    <property type="project" value="UniProtKB-SubCell"/>
</dbReference>
<evidence type="ECO:0000256" key="12">
    <source>
        <dbReference type="RuleBase" id="RU004468"/>
    </source>
</evidence>
<dbReference type="InterPro" id="IPR017853">
    <property type="entry name" value="GH"/>
</dbReference>
<dbReference type="GO" id="GO:0005975">
    <property type="term" value="P:carbohydrate metabolic process"/>
    <property type="evidence" value="ECO:0007669"/>
    <property type="project" value="InterPro"/>
</dbReference>
<evidence type="ECO:0000256" key="11">
    <source>
        <dbReference type="PROSITE-ProRule" id="PRU10055"/>
    </source>
</evidence>
<keyword evidence="5 13" id="KW-0812">Transmembrane</keyword>
<dbReference type="InterPro" id="IPR018120">
    <property type="entry name" value="Glyco_hydro_1_AS"/>
</dbReference>
<dbReference type="Pfam" id="PF09801">
    <property type="entry name" value="SYS1"/>
    <property type="match status" value="1"/>
</dbReference>
<dbReference type="InterPro" id="IPR001360">
    <property type="entry name" value="Glyco_hydro_1"/>
</dbReference>
<comment type="subcellular location">
    <subcellularLocation>
        <location evidence="1">Membrane</location>
        <topology evidence="1">Multi-pass membrane protein</topology>
    </subcellularLocation>
</comment>
<evidence type="ECO:0000256" key="5">
    <source>
        <dbReference type="ARBA" id="ARBA00022692"/>
    </source>
</evidence>
<keyword evidence="8 13" id="KW-0472">Membrane</keyword>
<sequence length="1685" mass="194429">MIILINGCWSATEQLKFPETLMFGAASAAYQVEGAWNVSDKSLSIWDKLLHDRPEVVVDRSNGDVACDSYHLWRRDIEMIQELGLNMYRFSISWPRLLPTGFPNYISEDGKNYYNNLIDGLLEKKIQPLVTIYHFDLPQSLQDLGGWANPLIADWFADYANVVFSLYGDRVKYWVTINEPMGVCDGGYAQFAAPYFNDPYVGKYLCNKNVMLAHAKAYRIYDELYRDRYHGKLSVTTLFFWFKPVEPEDQEATDLTIDLWAGRYTHPIFSKEGGWPRKLEKLLNENAKKQGYQYRLPPFTPEEIELVRGTYDYYALNHYTTRVVRRAKPGEKAGAWFFDGSDELNVLFNKDPRWRTTEVGWFAFYPEGLREQIHWLNTTYDVKEIVITENGVPTLEDGLVDIVRLDYYKEYLEQVLLAINDGINVTGYTAWTLMDNFEWLGGYFSKFGLYAVDFKHPNRTRTPRESARYFSKVTRSRMVHPVVDETKLHYFNLAKMSKIKKLTGSFRYTQWDPCLIVSQIVAMQSVLYCSLCLIIALMQDLTGSTRTLDHIFEYHEIHVRDNEGRSVIFAFVVNAIIGAFALWMIVGRTKLCLDFSCTYHGLHLIACWMYNGTFPTTFSWWALSVSCACITCVAGEFLCLRTELQAIPLTALAANSSTCGQMAFPSCFKFGAASAAYQIEGAWNVSDKGENKWDRLCHRYPDLFHDHQTGDQACLSYYYWQKDIDIIEEVGLEFYRFSISWPRLLPNGLAVKISEDGVNYYNKLINGLLAKGVEPVVTLYHWDMPQMFQELGGWANPASSDWFADYVRVVFRLFGDRVKTWLTINEPVMECDYYYGNGILNPPIDYFVGPYMCNKNILLAHAKAYRVYDKEFRQLYGNVGKVSIANHLMWSGRYTHPIFSKEGGWPKVIEDQIAKVSKAQGFNHSRLPPFTQEEIELIRGTYDFFGMNHYSSKLVRYAKPGEKLSSTMFSSMYEFNATLFTDPSWGKGQNDFMVPYPPGIRKQMEWVKKKYGDIEILITENGFSTSDKVIDDDGRIEYVKSYLNEVLVAIQEGIKVTGYAYWSLLDNFEWTGGYSRELRKSNQRIKVLEGLVKNLRKSQDNQGGSSLESLESSRPIVRYFGRNDFIPEFDPRSSAVPIEHWLRNLESISCELTDDVICQAIIGTLVRTLHIKIVDKRIEFSVAMIWAETVVFSAALSVVWSDLTFPPGFKFGAATASYQVEGGWNEDGKSESIWDRFVHEDPTRIDDLSSGDVACDSYHLWRRDIEMAEELGLHFYRISLSWPRILPSGFPNHINEAGIAYYNNLIDGLLEKGIEPLVTIYHWDLPQSLQDLGGWANPLIADWFEDYAKVVFTHFGDRVKLWLTINEPLIVCDGVYNSEKFAPAFKSPEVGAYLCNKYVLLAHAKAWRLYDAEFKPKYHGKVSIANQIIWYEPTSPEHEDLAELARQNVGGRYAHPIYSKEGGWPPTIEKVLEEVSLKRGYPRTQLPPFTEEEIELVKGTYDYFAFNHYTSRLIRPAKEGEEFRPWPLGDAIDLNAIIEKKPEWTQASSSWFFVNPEGLRKDLVWLKQQYGDLEFMITENGLSNRGGLDDQDRVQYYRDYLEQVLLAIKEDGVNVTAYTAWTLMDNFEWMNGYGVKFGLYEVDFTDSERKRTPRASAHYYASVIRTHSLDKNLHNFQKSTDRFGN</sequence>
<dbReference type="PANTHER" id="PTHR10353:SF36">
    <property type="entry name" value="LP05116P"/>
    <property type="match status" value="1"/>
</dbReference>
<keyword evidence="6 12" id="KW-0378">Hydrolase</keyword>
<evidence type="ECO:0000256" key="8">
    <source>
        <dbReference type="ARBA" id="ARBA00023136"/>
    </source>
</evidence>
<dbReference type="Proteomes" id="UP000648187">
    <property type="component" value="Unassembled WGS sequence"/>
</dbReference>
<protein>
    <recommendedName>
        <fullName evidence="4">beta-glucosidase</fullName>
        <ecNumber evidence="4">3.2.1.21</ecNumber>
    </recommendedName>
</protein>
<dbReference type="EMBL" id="JACKWZ010000031">
    <property type="protein sequence ID" value="KAF9420551.1"/>
    <property type="molecule type" value="Genomic_DNA"/>
</dbReference>
<evidence type="ECO:0000313" key="15">
    <source>
        <dbReference type="Proteomes" id="UP000648187"/>
    </source>
</evidence>
<dbReference type="PANTHER" id="PTHR10353">
    <property type="entry name" value="GLYCOSYL HYDROLASE"/>
    <property type="match status" value="1"/>
</dbReference>
<evidence type="ECO:0000256" key="10">
    <source>
        <dbReference type="ARBA" id="ARBA00023295"/>
    </source>
</evidence>
<reference evidence="14" key="1">
    <citation type="submission" date="2020-08" db="EMBL/GenBank/DDBJ databases">
        <title>Spodoptera exigua strain:BAW_Kor-Di-RS1 Genome sequencing and assembly.</title>
        <authorList>
            <person name="Kim J."/>
            <person name="Nam H.Y."/>
            <person name="Kwon M."/>
            <person name="Choi J.H."/>
            <person name="Cho S.R."/>
            <person name="Kim G.-H."/>
        </authorList>
    </citation>
    <scope>NUCLEOTIDE SEQUENCE</scope>
    <source>
        <strain evidence="14">BAW_Kor-Di-RS1</strain>
        <tissue evidence="14">Whole-body</tissue>
    </source>
</reference>
<comment type="similarity">
    <text evidence="2">Belongs to the glycosyl hydrolase 1 family.</text>
</comment>
<evidence type="ECO:0000256" key="4">
    <source>
        <dbReference type="ARBA" id="ARBA00012744"/>
    </source>
</evidence>
<evidence type="ECO:0000256" key="3">
    <source>
        <dbReference type="ARBA" id="ARBA00011738"/>
    </source>
</evidence>
<dbReference type="FunFam" id="3.20.20.80:FF:000020">
    <property type="entry name" value="Beta-glucosidase 12"/>
    <property type="match status" value="1"/>
</dbReference>